<protein>
    <submittedName>
        <fullName evidence="1">Uncharacterized protein</fullName>
    </submittedName>
</protein>
<comment type="caution">
    <text evidence="1">The sequence shown here is derived from an EMBL/GenBank/DDBJ whole genome shotgun (WGS) entry which is preliminary data.</text>
</comment>
<evidence type="ECO:0000313" key="1">
    <source>
        <dbReference type="EMBL" id="GAC17153.1"/>
    </source>
</evidence>
<evidence type="ECO:0000313" key="2">
    <source>
        <dbReference type="Proteomes" id="UP000006327"/>
    </source>
</evidence>
<proteinExistence type="predicted"/>
<gene>
    <name evidence="1" type="ORF">GARC_0171</name>
</gene>
<name>K6YKK7_9ALTE</name>
<sequence>MHNISVNKSKVAFADKCGQKMGTFANTTEAKQFVSWLLNIK</sequence>
<accession>K6YKK7</accession>
<reference evidence="1 2" key="1">
    <citation type="journal article" date="2017" name="Antonie Van Leeuwenhoek">
        <title>Rhizobium rhizosphaerae sp. nov., a novel species isolated from rice rhizosphere.</title>
        <authorList>
            <person name="Zhao J.J."/>
            <person name="Zhang J."/>
            <person name="Zhang R.J."/>
            <person name="Zhang C.W."/>
            <person name="Yin H.Q."/>
            <person name="Zhang X.X."/>
        </authorList>
    </citation>
    <scope>NUCLEOTIDE SEQUENCE [LARGE SCALE GENOMIC DNA]</scope>
    <source>
        <strain evidence="1 2">BSs20135</strain>
    </source>
</reference>
<dbReference type="EMBL" id="BAEO01000004">
    <property type="protein sequence ID" value="GAC17153.1"/>
    <property type="molecule type" value="Genomic_DNA"/>
</dbReference>
<keyword evidence="2" id="KW-1185">Reference proteome</keyword>
<organism evidence="1 2">
    <name type="scientific">Paraglaciecola arctica BSs20135</name>
    <dbReference type="NCBI Taxonomy" id="493475"/>
    <lineage>
        <taxon>Bacteria</taxon>
        <taxon>Pseudomonadati</taxon>
        <taxon>Pseudomonadota</taxon>
        <taxon>Gammaproteobacteria</taxon>
        <taxon>Alteromonadales</taxon>
        <taxon>Alteromonadaceae</taxon>
        <taxon>Paraglaciecola</taxon>
    </lineage>
</organism>
<dbReference type="AlphaFoldDB" id="K6YKK7"/>
<dbReference type="Proteomes" id="UP000006327">
    <property type="component" value="Unassembled WGS sequence"/>
</dbReference>